<feature type="transmembrane region" description="Helical" evidence="5">
    <location>
        <begin position="463"/>
        <end position="485"/>
    </location>
</feature>
<evidence type="ECO:0000256" key="2">
    <source>
        <dbReference type="ARBA" id="ARBA00022692"/>
    </source>
</evidence>
<dbReference type="STRING" id="1338011.BD94_0365"/>
<comment type="subcellular location">
    <subcellularLocation>
        <location evidence="1">Membrane</location>
        <topology evidence="1">Multi-pass membrane protein</topology>
    </subcellularLocation>
</comment>
<organism evidence="7 8">
    <name type="scientific">Elizabethkingia anophelis NUHP1</name>
    <dbReference type="NCBI Taxonomy" id="1338011"/>
    <lineage>
        <taxon>Bacteria</taxon>
        <taxon>Pseudomonadati</taxon>
        <taxon>Bacteroidota</taxon>
        <taxon>Flavobacteriia</taxon>
        <taxon>Flavobacteriales</taxon>
        <taxon>Weeksellaceae</taxon>
        <taxon>Elizabethkingia</taxon>
    </lineage>
</organism>
<proteinExistence type="predicted"/>
<evidence type="ECO:0000256" key="5">
    <source>
        <dbReference type="SAM" id="Phobius"/>
    </source>
</evidence>
<feature type="transmembrane region" description="Helical" evidence="5">
    <location>
        <begin position="68"/>
        <end position="88"/>
    </location>
</feature>
<feature type="transmembrane region" description="Helical" evidence="5">
    <location>
        <begin position="285"/>
        <end position="309"/>
    </location>
</feature>
<keyword evidence="2 5" id="KW-0812">Transmembrane</keyword>
<dbReference type="CDD" id="cd17321">
    <property type="entry name" value="MFS_MMR_MDR_like"/>
    <property type="match status" value="1"/>
</dbReference>
<dbReference type="PANTHER" id="PTHR42718:SF39">
    <property type="entry name" value="ACTINORHODIN TRANSPORTER-RELATED"/>
    <property type="match status" value="1"/>
</dbReference>
<dbReference type="Pfam" id="PF07690">
    <property type="entry name" value="MFS_1"/>
    <property type="match status" value="2"/>
</dbReference>
<feature type="transmembrane region" description="Helical" evidence="5">
    <location>
        <begin position="388"/>
        <end position="406"/>
    </location>
</feature>
<evidence type="ECO:0000256" key="3">
    <source>
        <dbReference type="ARBA" id="ARBA00022989"/>
    </source>
</evidence>
<dbReference type="PRINTS" id="PR01036">
    <property type="entry name" value="TCRTETB"/>
</dbReference>
<feature type="transmembrane region" description="Helical" evidence="5">
    <location>
        <begin position="361"/>
        <end position="382"/>
    </location>
</feature>
<dbReference type="PROSITE" id="PS50850">
    <property type="entry name" value="MFS"/>
    <property type="match status" value="1"/>
</dbReference>
<feature type="transmembrane region" description="Helical" evidence="5">
    <location>
        <begin position="193"/>
        <end position="212"/>
    </location>
</feature>
<name>A0A077EF70_9FLAO</name>
<dbReference type="EMBL" id="CP007547">
    <property type="protein sequence ID" value="AIL44140.1"/>
    <property type="molecule type" value="Genomic_DNA"/>
</dbReference>
<evidence type="ECO:0000313" key="7">
    <source>
        <dbReference type="EMBL" id="AIL44140.1"/>
    </source>
</evidence>
<gene>
    <name evidence="7" type="ORF">BD94_0365</name>
</gene>
<dbReference type="SUPFAM" id="SSF103473">
    <property type="entry name" value="MFS general substrate transporter"/>
    <property type="match status" value="2"/>
</dbReference>
<sequence length="494" mass="55251">MYCFFTYLTLAPFQCYHCSKFIYKIMKSFRNIGVLLLLSMSIFLAVIDLFVVNVAVPSIKESLNGTNSGAMFIIVAYVMGYASFLITGSIAGNRWGKKKVYAWGMLLFTVFSLFCSIAQNTFQLNIFRFFQGVSAAFMVPQGVGMIPYVFPDFKDRTKAFGIYGSIAGAASVIGQFLGGLLPELNIWGIEGWRLIFIINIPLGGTAFVLSILKLKELPVIKQKSFDIFGLLLLTAFLITLIYPLIVGGESHWPFWSIAMLIFSLLLLFIFYLYEKYRLAKLNPVLIDVNLFSLKEFNIGILAAVFYYIAQDSYFFLNAIYLQSHLNLSSVHVGNMFVLQGIGYFMASLFSVRFVIKYDYKVMLGGSCIMILALVLHICYFTNEHINNILIYFILFLYGIGCGTMLPSMMTMALRKISSNLTASASGVYLTVQQISIALGVSIIGGIFFHLLGQNGDLLKATVAYHYSTYANILALVIVGGIFLFLSSRRNNAKE</sequence>
<keyword evidence="3 5" id="KW-1133">Transmembrane helix</keyword>
<evidence type="ECO:0000259" key="6">
    <source>
        <dbReference type="PROSITE" id="PS50850"/>
    </source>
</evidence>
<dbReference type="InterPro" id="IPR011701">
    <property type="entry name" value="MFS"/>
</dbReference>
<accession>A0A077EF70</accession>
<dbReference type="PANTHER" id="PTHR42718">
    <property type="entry name" value="MAJOR FACILITATOR SUPERFAMILY MULTIDRUG TRANSPORTER MFSC"/>
    <property type="match status" value="1"/>
</dbReference>
<feature type="transmembrane region" description="Helical" evidence="5">
    <location>
        <begin position="224"/>
        <end position="246"/>
    </location>
</feature>
<feature type="domain" description="Major facilitator superfamily (MFS) profile" evidence="6">
    <location>
        <begin position="34"/>
        <end position="491"/>
    </location>
</feature>
<dbReference type="AlphaFoldDB" id="A0A077EF70"/>
<dbReference type="GO" id="GO:0016020">
    <property type="term" value="C:membrane"/>
    <property type="evidence" value="ECO:0007669"/>
    <property type="project" value="UniProtKB-SubCell"/>
</dbReference>
<dbReference type="KEGG" id="eao:BD94_0365"/>
<keyword evidence="4 5" id="KW-0472">Membrane</keyword>
<dbReference type="Gene3D" id="1.20.1720.10">
    <property type="entry name" value="Multidrug resistance protein D"/>
    <property type="match status" value="1"/>
</dbReference>
<dbReference type="Gene3D" id="1.20.1250.20">
    <property type="entry name" value="MFS general substrate transporter like domains"/>
    <property type="match status" value="1"/>
</dbReference>
<protein>
    <submittedName>
        <fullName evidence="7">Transmembrane efflux protein</fullName>
    </submittedName>
</protein>
<dbReference type="InterPro" id="IPR020846">
    <property type="entry name" value="MFS_dom"/>
</dbReference>
<reference evidence="7 8" key="1">
    <citation type="journal article" date="2013" name="Lancet">
        <title>First case of E anophelis outbreak in an intensive-care unit.</title>
        <authorList>
            <person name="Teo J."/>
            <person name="Tan S.Y."/>
            <person name="Tay M."/>
            <person name="Ding Y."/>
            <person name="Kjelleberg S."/>
            <person name="Givskov M."/>
            <person name="Lin R.T."/>
            <person name="Yang L."/>
        </authorList>
    </citation>
    <scope>NUCLEOTIDE SEQUENCE [LARGE SCALE GENOMIC DNA]</scope>
    <source>
        <strain evidence="7 8">NUHP1</strain>
    </source>
</reference>
<evidence type="ECO:0000256" key="4">
    <source>
        <dbReference type="ARBA" id="ARBA00023136"/>
    </source>
</evidence>
<dbReference type="HOGENOM" id="CLU_000960_28_2_10"/>
<feature type="transmembrane region" description="Helical" evidence="5">
    <location>
        <begin position="427"/>
        <end position="451"/>
    </location>
</feature>
<feature type="transmembrane region" description="Helical" evidence="5">
    <location>
        <begin position="34"/>
        <end position="56"/>
    </location>
</feature>
<evidence type="ECO:0000256" key="1">
    <source>
        <dbReference type="ARBA" id="ARBA00004141"/>
    </source>
</evidence>
<dbReference type="GO" id="GO:0022857">
    <property type="term" value="F:transmembrane transporter activity"/>
    <property type="evidence" value="ECO:0007669"/>
    <property type="project" value="InterPro"/>
</dbReference>
<feature type="transmembrane region" description="Helical" evidence="5">
    <location>
        <begin position="162"/>
        <end position="181"/>
    </location>
</feature>
<feature type="transmembrane region" description="Helical" evidence="5">
    <location>
        <begin position="329"/>
        <end position="349"/>
    </location>
</feature>
<dbReference type="InterPro" id="IPR036259">
    <property type="entry name" value="MFS_trans_sf"/>
</dbReference>
<feature type="transmembrane region" description="Helical" evidence="5">
    <location>
        <begin position="100"/>
        <end position="120"/>
    </location>
</feature>
<dbReference type="eggNOG" id="COG2814">
    <property type="taxonomic scope" value="Bacteria"/>
</dbReference>
<dbReference type="Proteomes" id="UP000028933">
    <property type="component" value="Chromosome"/>
</dbReference>
<feature type="transmembrane region" description="Helical" evidence="5">
    <location>
        <begin position="252"/>
        <end position="273"/>
    </location>
</feature>
<feature type="transmembrane region" description="Helical" evidence="5">
    <location>
        <begin position="126"/>
        <end position="150"/>
    </location>
</feature>
<evidence type="ECO:0000313" key="8">
    <source>
        <dbReference type="Proteomes" id="UP000028933"/>
    </source>
</evidence>